<dbReference type="AlphaFoldDB" id="A0A3Q9G186"/>
<gene>
    <name evidence="2" type="ORF">EKH77_20260</name>
</gene>
<dbReference type="EMBL" id="CP034587">
    <property type="protein sequence ID" value="AZQ73234.1"/>
    <property type="molecule type" value="Genomic_DNA"/>
</dbReference>
<accession>A0A3Q9G186</accession>
<keyword evidence="1" id="KW-0812">Transmembrane</keyword>
<keyword evidence="1" id="KW-1133">Transmembrane helix</keyword>
<protein>
    <submittedName>
        <fullName evidence="2">Uncharacterized protein</fullName>
    </submittedName>
</protein>
<keyword evidence="1" id="KW-0472">Membrane</keyword>
<evidence type="ECO:0000313" key="3">
    <source>
        <dbReference type="Proteomes" id="UP000267900"/>
    </source>
</evidence>
<feature type="transmembrane region" description="Helical" evidence="1">
    <location>
        <begin position="25"/>
        <end position="41"/>
    </location>
</feature>
<dbReference type="Proteomes" id="UP000267900">
    <property type="component" value="Chromosome"/>
</dbReference>
<evidence type="ECO:0000313" key="2">
    <source>
        <dbReference type="EMBL" id="AZQ73234.1"/>
    </source>
</evidence>
<proteinExistence type="predicted"/>
<sequence length="70" mass="7237">MTVAALLVAVLSVTGYVFVGEVGVLAVVVAGVAGLTWRVAAASRPRPPRGAVERVARARRRAQAHAQACE</sequence>
<reference evidence="2 3" key="1">
    <citation type="submission" date="2018-12" db="EMBL/GenBank/DDBJ databases">
        <title>The whole draft genome of Streptomyce luteoverticillatus CGMCC 15060.</title>
        <authorList>
            <person name="Feng Z."/>
            <person name="Chen G."/>
            <person name="Zhang J."/>
            <person name="Zhu H."/>
            <person name="Yu X."/>
            <person name="Zhang W."/>
            <person name="Zhang X."/>
        </authorList>
    </citation>
    <scope>NUCLEOTIDE SEQUENCE [LARGE SCALE GENOMIC DNA]</scope>
    <source>
        <strain evidence="2 3">CGMCC 15060</strain>
    </source>
</reference>
<evidence type="ECO:0000256" key="1">
    <source>
        <dbReference type="SAM" id="Phobius"/>
    </source>
</evidence>
<dbReference type="RefSeq" id="WP_126915750.1">
    <property type="nucleotide sequence ID" value="NZ_CP034587.1"/>
</dbReference>
<name>A0A3Q9G186_STRLT</name>
<organism evidence="2 3">
    <name type="scientific">Streptomyces luteoverticillatus</name>
    <name type="common">Streptoverticillium luteoverticillatus</name>
    <dbReference type="NCBI Taxonomy" id="66425"/>
    <lineage>
        <taxon>Bacteria</taxon>
        <taxon>Bacillati</taxon>
        <taxon>Actinomycetota</taxon>
        <taxon>Actinomycetes</taxon>
        <taxon>Kitasatosporales</taxon>
        <taxon>Streptomycetaceae</taxon>
        <taxon>Streptomyces</taxon>
    </lineage>
</organism>
<keyword evidence="3" id="KW-1185">Reference proteome</keyword>